<keyword evidence="2" id="KW-0663">Pyridoxal phosphate</keyword>
<keyword evidence="3" id="KW-0456">Lyase</keyword>
<dbReference type="PANTHER" id="PTHR11808">
    <property type="entry name" value="TRANS-SULFURATION ENZYME FAMILY MEMBER"/>
    <property type="match status" value="1"/>
</dbReference>
<dbReference type="GO" id="GO:0009086">
    <property type="term" value="P:methionine biosynthetic process"/>
    <property type="evidence" value="ECO:0007669"/>
    <property type="project" value="UniProtKB-ARBA"/>
</dbReference>
<comment type="cofactor">
    <cofactor evidence="1">
        <name>pyridoxal 5'-phosphate</name>
        <dbReference type="ChEBI" id="CHEBI:597326"/>
    </cofactor>
</comment>
<dbReference type="FunFam" id="3.40.640.10:FF:000046">
    <property type="entry name" value="Cystathionine gamma-lyase"/>
    <property type="match status" value="1"/>
</dbReference>
<dbReference type="Gene3D" id="3.40.640.10">
    <property type="entry name" value="Type I PLP-dependent aspartate aminotransferase-like (Major domain)"/>
    <property type="match status" value="1"/>
</dbReference>
<sequence>MKKETVVISKGYDPLKYNGAVKPPIFLTSTYKFKSAEEGESFIRVALGLDKGESGFVYSRFSNPNFDIVEERLSLLEGAEATAIFSSGMAAITSTLLAFVKNGDYIFYTNPVYGGTEFLFKEFFEKMGVSTIHVRAGSDTPRLMEDKISSLKAKLKGKSVILYIETPANPNNVMVDIEAIVKIRDKLLKEGISVKVIADNTFMGPIFQSPLEQKVDIVLYSATKFIGGHSDVISGAALGSKEDISKVKGIRGMIGTNGNPFDAWLMTRSLETIHIRMQRQMENAVKIADFLSRHPKVERVIYPELYDKKSEQYKIYKKQCKGPGSLLSFYIKGGKKEAFRFLNNVKLCKLAVSLGGTESLIEHPKAMTHSEVDKETLKDAEITDNMIRLSVGIENFEDIINDLKSALDKI</sequence>
<gene>
    <name evidence="3" type="ORF">AMQ22_01760</name>
</gene>
<dbReference type="GO" id="GO:0005737">
    <property type="term" value="C:cytoplasm"/>
    <property type="evidence" value="ECO:0007669"/>
    <property type="project" value="TreeGrafter"/>
</dbReference>
<dbReference type="PANTHER" id="PTHR11808:SF86">
    <property type="entry name" value="METHIONINE GAMMA-LYASE"/>
    <property type="match status" value="1"/>
</dbReference>
<dbReference type="GO" id="GO:0030170">
    <property type="term" value="F:pyridoxal phosphate binding"/>
    <property type="evidence" value="ECO:0007669"/>
    <property type="project" value="InterPro"/>
</dbReference>
<dbReference type="InterPro" id="IPR000277">
    <property type="entry name" value="Cys/Met-Metab_PyrdxlP-dep_enz"/>
</dbReference>
<name>A0A150IWF6_9EURY</name>
<dbReference type="InterPro" id="IPR015422">
    <property type="entry name" value="PyrdxlP-dep_Trfase_small"/>
</dbReference>
<evidence type="ECO:0000313" key="3">
    <source>
        <dbReference type="EMBL" id="KYC48994.1"/>
    </source>
</evidence>
<protein>
    <submittedName>
        <fullName evidence="3">Methionine gamma-lyase</fullName>
    </submittedName>
</protein>
<dbReference type="FunFam" id="3.90.1150.10:FF:000033">
    <property type="entry name" value="Cystathionine gamma-synthase"/>
    <property type="match status" value="1"/>
</dbReference>
<dbReference type="PATRIC" id="fig|1705409.3.peg.1855"/>
<reference evidence="3 4" key="1">
    <citation type="journal article" date="2016" name="ISME J.">
        <title>Chasing the elusive Euryarchaeota class WSA2: genomes reveal a uniquely fastidious methyl-reducing methanogen.</title>
        <authorList>
            <person name="Nobu M.K."/>
            <person name="Narihiro T."/>
            <person name="Kuroda K."/>
            <person name="Mei R."/>
            <person name="Liu W.T."/>
        </authorList>
    </citation>
    <scope>NUCLEOTIDE SEQUENCE [LARGE SCALE GENOMIC DNA]</scope>
    <source>
        <strain evidence="3">U1lsi0528_Bin055</strain>
    </source>
</reference>
<dbReference type="SUPFAM" id="SSF53383">
    <property type="entry name" value="PLP-dependent transferases"/>
    <property type="match status" value="1"/>
</dbReference>
<accession>A0A150IWF6</accession>
<dbReference type="CDD" id="cd00614">
    <property type="entry name" value="CGS_like"/>
    <property type="match status" value="1"/>
</dbReference>
<dbReference type="GO" id="GO:0019346">
    <property type="term" value="P:transsulfuration"/>
    <property type="evidence" value="ECO:0007669"/>
    <property type="project" value="InterPro"/>
</dbReference>
<comment type="caution">
    <text evidence="3">The sequence shown here is derived from an EMBL/GenBank/DDBJ whole genome shotgun (WGS) entry which is preliminary data.</text>
</comment>
<dbReference type="AlphaFoldDB" id="A0A150IWF6"/>
<dbReference type="STRING" id="1705564.APG08_00068"/>
<proteinExistence type="predicted"/>
<dbReference type="Gene3D" id="3.90.1150.10">
    <property type="entry name" value="Aspartate Aminotransferase, domain 1"/>
    <property type="match status" value="1"/>
</dbReference>
<dbReference type="GO" id="GO:0016846">
    <property type="term" value="F:carbon-sulfur lyase activity"/>
    <property type="evidence" value="ECO:0007669"/>
    <property type="project" value="TreeGrafter"/>
</dbReference>
<organism evidence="3 4">
    <name type="scientific">Candidatus Methanofastidiosum methylothiophilum</name>
    <dbReference type="NCBI Taxonomy" id="1705564"/>
    <lineage>
        <taxon>Archaea</taxon>
        <taxon>Methanobacteriati</taxon>
        <taxon>Methanobacteriota</taxon>
        <taxon>Stenosarchaea group</taxon>
        <taxon>Candidatus Methanofastidiosia</taxon>
        <taxon>Candidatus Methanofastidiosales</taxon>
        <taxon>Candidatus Methanofastidiosaceae</taxon>
        <taxon>Candidatus Methanofastidiosum</taxon>
    </lineage>
</organism>
<dbReference type="Proteomes" id="UP000075398">
    <property type="component" value="Unassembled WGS sequence"/>
</dbReference>
<dbReference type="InterPro" id="IPR054542">
    <property type="entry name" value="Cys_met_metab_PP"/>
</dbReference>
<evidence type="ECO:0000313" key="4">
    <source>
        <dbReference type="Proteomes" id="UP000075398"/>
    </source>
</evidence>
<dbReference type="Pfam" id="PF01053">
    <property type="entry name" value="Cys_Met_Meta_PP"/>
    <property type="match status" value="1"/>
</dbReference>
<evidence type="ECO:0000256" key="1">
    <source>
        <dbReference type="ARBA" id="ARBA00001933"/>
    </source>
</evidence>
<evidence type="ECO:0000256" key="2">
    <source>
        <dbReference type="ARBA" id="ARBA00022898"/>
    </source>
</evidence>
<dbReference type="InterPro" id="IPR015421">
    <property type="entry name" value="PyrdxlP-dep_Trfase_major"/>
</dbReference>
<dbReference type="EMBL" id="LNGC01000113">
    <property type="protein sequence ID" value="KYC48994.1"/>
    <property type="molecule type" value="Genomic_DNA"/>
</dbReference>
<dbReference type="InterPro" id="IPR015424">
    <property type="entry name" value="PyrdxlP-dep_Trfase"/>
</dbReference>
<dbReference type="PROSITE" id="PS00868">
    <property type="entry name" value="CYS_MET_METAB_PP"/>
    <property type="match status" value="1"/>
</dbReference>
<dbReference type="PIRSF" id="PIRSF001434">
    <property type="entry name" value="CGS"/>
    <property type="match status" value="1"/>
</dbReference>